<name>A0ABV7XKK7_9GAMM</name>
<proteinExistence type="predicted"/>
<sequence length="212" mass="23256">MKRSAAKADGAATASSQGTAAALPDDLPVKPFRTAAAWEKWLAAHREGRGIWLKIAKKNSGIATVTYAEALEVALCHGWIDGQKRGCDERYFLQRFTPRRPRSVWSKINVGHAERLIANGRMQAAGLREIEAAKADGRWDAAYDGAATMAVPDELAAALAGNRRARAFFDKLDRTNRYAVCWRVQTAKKPETRVERAGKLVAMLAKGEKIHG</sequence>
<dbReference type="EMBL" id="JBHRYA010000003">
    <property type="protein sequence ID" value="MFC3715877.1"/>
    <property type="molecule type" value="Genomic_DNA"/>
</dbReference>
<comment type="caution">
    <text evidence="1">The sequence shown here is derived from an EMBL/GenBank/DDBJ whole genome shotgun (WGS) entry which is preliminary data.</text>
</comment>
<accession>A0ABV7XKK7</accession>
<dbReference type="Pfam" id="PF13376">
    <property type="entry name" value="OmdA"/>
    <property type="match status" value="1"/>
</dbReference>
<dbReference type="Proteomes" id="UP001595705">
    <property type="component" value="Unassembled WGS sequence"/>
</dbReference>
<keyword evidence="2" id="KW-1185">Reference proteome</keyword>
<reference evidence="2" key="1">
    <citation type="journal article" date="2019" name="Int. J. Syst. Evol. Microbiol.">
        <title>The Global Catalogue of Microorganisms (GCM) 10K type strain sequencing project: providing services to taxonomists for standard genome sequencing and annotation.</title>
        <authorList>
            <consortium name="The Broad Institute Genomics Platform"/>
            <consortium name="The Broad Institute Genome Sequencing Center for Infectious Disease"/>
            <person name="Wu L."/>
            <person name="Ma J."/>
        </authorList>
    </citation>
    <scope>NUCLEOTIDE SEQUENCE [LARGE SCALE GENOMIC DNA]</scope>
    <source>
        <strain evidence="2">KCTC 42441</strain>
    </source>
</reference>
<evidence type="ECO:0000313" key="1">
    <source>
        <dbReference type="EMBL" id="MFC3715877.1"/>
    </source>
</evidence>
<gene>
    <name evidence="1" type="ORF">ACFONC_06915</name>
</gene>
<protein>
    <submittedName>
        <fullName evidence="1">YdeI family protein</fullName>
    </submittedName>
</protein>
<dbReference type="RefSeq" id="WP_386742973.1">
    <property type="nucleotide sequence ID" value="NZ_JBHRYA010000003.1"/>
</dbReference>
<organism evidence="1 2">
    <name type="scientific">Luteimonas soli</name>
    <dbReference type="NCBI Taxonomy" id="1648966"/>
    <lineage>
        <taxon>Bacteria</taxon>
        <taxon>Pseudomonadati</taxon>
        <taxon>Pseudomonadota</taxon>
        <taxon>Gammaproteobacteria</taxon>
        <taxon>Lysobacterales</taxon>
        <taxon>Lysobacteraceae</taxon>
        <taxon>Luteimonas</taxon>
    </lineage>
</organism>
<evidence type="ECO:0000313" key="2">
    <source>
        <dbReference type="Proteomes" id="UP001595705"/>
    </source>
</evidence>